<feature type="compositionally biased region" description="Basic and acidic residues" evidence="1">
    <location>
        <begin position="28"/>
        <end position="41"/>
    </location>
</feature>
<accession>A0A1J9S4J9</accession>
<proteinExistence type="predicted"/>
<gene>
    <name evidence="2" type="ORF">BKCO1_2200094</name>
</gene>
<dbReference type="OrthoDB" id="5278621at2759"/>
<dbReference type="GeneID" id="31013157"/>
<dbReference type="Proteomes" id="UP000183809">
    <property type="component" value="Unassembled WGS sequence"/>
</dbReference>
<feature type="region of interest" description="Disordered" evidence="1">
    <location>
        <begin position="28"/>
        <end position="64"/>
    </location>
</feature>
<dbReference type="AlphaFoldDB" id="A0A1J9S4J9"/>
<feature type="region of interest" description="Disordered" evidence="1">
    <location>
        <begin position="79"/>
        <end position="119"/>
    </location>
</feature>
<feature type="compositionally biased region" description="Polar residues" evidence="1">
    <location>
        <begin position="50"/>
        <end position="64"/>
    </location>
</feature>
<name>A0A1J9S4J9_9PEZI</name>
<keyword evidence="3" id="KW-1185">Reference proteome</keyword>
<evidence type="ECO:0000256" key="1">
    <source>
        <dbReference type="SAM" id="MobiDB-lite"/>
    </source>
</evidence>
<reference evidence="2 3" key="1">
    <citation type="submission" date="2016-10" db="EMBL/GenBank/DDBJ databases">
        <title>Proteomics and genomics reveal pathogen-plant mechanisms compatible with a hemibiotrophic lifestyle of Diplodia corticola.</title>
        <authorList>
            <person name="Fernandes I."/>
            <person name="De Jonge R."/>
            <person name="Van De Peer Y."/>
            <person name="Devreese B."/>
            <person name="Alves A."/>
            <person name="Esteves A.C."/>
        </authorList>
    </citation>
    <scope>NUCLEOTIDE SEQUENCE [LARGE SCALE GENOMIC DNA]</scope>
    <source>
        <strain evidence="2 3">CBS 112549</strain>
    </source>
</reference>
<dbReference type="EMBL" id="MNUE01000022">
    <property type="protein sequence ID" value="OJD34557.1"/>
    <property type="molecule type" value="Genomic_DNA"/>
</dbReference>
<protein>
    <submittedName>
        <fullName evidence="2">Uncharacterized protein</fullName>
    </submittedName>
</protein>
<dbReference type="RefSeq" id="XP_020130817.1">
    <property type="nucleotide sequence ID" value="XM_020272897.1"/>
</dbReference>
<evidence type="ECO:0000313" key="2">
    <source>
        <dbReference type="EMBL" id="OJD34557.1"/>
    </source>
</evidence>
<comment type="caution">
    <text evidence="2">The sequence shown here is derived from an EMBL/GenBank/DDBJ whole genome shotgun (WGS) entry which is preliminary data.</text>
</comment>
<evidence type="ECO:0000313" key="3">
    <source>
        <dbReference type="Proteomes" id="UP000183809"/>
    </source>
</evidence>
<sequence>MSGYSSKQLDGDQSARIMDAGASAAHKNVDLNEGIHEDSQARNEPAGMKTSGTGTSIFSSQGSVGKQFTTQGAIGGTAQKLGGPFDAQGSIGKQFTDKGSIGGTVQDHLGQGESNSIRK</sequence>
<organism evidence="2 3">
    <name type="scientific">Diplodia corticola</name>
    <dbReference type="NCBI Taxonomy" id="236234"/>
    <lineage>
        <taxon>Eukaryota</taxon>
        <taxon>Fungi</taxon>
        <taxon>Dikarya</taxon>
        <taxon>Ascomycota</taxon>
        <taxon>Pezizomycotina</taxon>
        <taxon>Dothideomycetes</taxon>
        <taxon>Dothideomycetes incertae sedis</taxon>
        <taxon>Botryosphaeriales</taxon>
        <taxon>Botryosphaeriaceae</taxon>
        <taxon>Diplodia</taxon>
    </lineage>
</organism>